<comment type="caution">
    <text evidence="2">The sequence shown here is derived from an EMBL/GenBank/DDBJ whole genome shotgun (WGS) entry which is preliminary data.</text>
</comment>
<feature type="non-terminal residue" evidence="2">
    <location>
        <position position="1"/>
    </location>
</feature>
<sequence>MPEPTHEHIYGVNKWQDFSR</sequence>
<dbReference type="Proteomes" id="UP000682733">
    <property type="component" value="Unassembled WGS sequence"/>
</dbReference>
<evidence type="ECO:0000313" key="1">
    <source>
        <dbReference type="EMBL" id="CAF1147924.1"/>
    </source>
</evidence>
<evidence type="ECO:0000313" key="3">
    <source>
        <dbReference type="Proteomes" id="UP000682733"/>
    </source>
</evidence>
<protein>
    <submittedName>
        <fullName evidence="2">Uncharacterized protein</fullName>
    </submittedName>
</protein>
<proteinExistence type="predicted"/>
<dbReference type="AlphaFoldDB" id="A0A8S2MG58"/>
<dbReference type="Proteomes" id="UP000677228">
    <property type="component" value="Unassembled WGS sequence"/>
</dbReference>
<organism evidence="2 3">
    <name type="scientific">Didymodactylos carnosus</name>
    <dbReference type="NCBI Taxonomy" id="1234261"/>
    <lineage>
        <taxon>Eukaryota</taxon>
        <taxon>Metazoa</taxon>
        <taxon>Spiralia</taxon>
        <taxon>Gnathifera</taxon>
        <taxon>Rotifera</taxon>
        <taxon>Eurotatoria</taxon>
        <taxon>Bdelloidea</taxon>
        <taxon>Philodinida</taxon>
        <taxon>Philodinidae</taxon>
        <taxon>Didymodactylos</taxon>
    </lineage>
</organism>
<name>A0A8S2MG58_9BILA</name>
<dbReference type="EMBL" id="CAJOBA010029668">
    <property type="protein sequence ID" value="CAF3951313.1"/>
    <property type="molecule type" value="Genomic_DNA"/>
</dbReference>
<gene>
    <name evidence="1" type="ORF">OVA965_LOCUS21455</name>
    <name evidence="2" type="ORF">TMI583_LOCUS22106</name>
</gene>
<evidence type="ECO:0000313" key="2">
    <source>
        <dbReference type="EMBL" id="CAF3951313.1"/>
    </source>
</evidence>
<accession>A0A8S2MG58</accession>
<dbReference type="EMBL" id="CAJNOK010011763">
    <property type="protein sequence ID" value="CAF1147924.1"/>
    <property type="molecule type" value="Genomic_DNA"/>
</dbReference>
<reference evidence="2" key="1">
    <citation type="submission" date="2021-02" db="EMBL/GenBank/DDBJ databases">
        <authorList>
            <person name="Nowell W R."/>
        </authorList>
    </citation>
    <scope>NUCLEOTIDE SEQUENCE</scope>
</reference>